<dbReference type="Proteomes" id="UP000676325">
    <property type="component" value="Unassembled WGS sequence"/>
</dbReference>
<reference evidence="1" key="1">
    <citation type="submission" date="2021-04" db="EMBL/GenBank/DDBJ databases">
        <title>Genome based classification of Actinospica acidithermotolerans sp. nov., an actinobacterium isolated from an Indonesian hot spring.</title>
        <authorList>
            <person name="Kusuma A.B."/>
            <person name="Putra K.E."/>
            <person name="Nafisah S."/>
            <person name="Loh J."/>
            <person name="Nouioui I."/>
            <person name="Goodfellow M."/>
        </authorList>
    </citation>
    <scope>NUCLEOTIDE SEQUENCE</scope>
    <source>
        <strain evidence="1">MGRD01-02</strain>
    </source>
</reference>
<dbReference type="EMBL" id="JAGSOH010000144">
    <property type="protein sequence ID" value="MBR7830616.1"/>
    <property type="molecule type" value="Genomic_DNA"/>
</dbReference>
<evidence type="ECO:0000313" key="2">
    <source>
        <dbReference type="Proteomes" id="UP000676325"/>
    </source>
</evidence>
<organism evidence="1 2">
    <name type="scientific">Actinospica acidithermotolerans</name>
    <dbReference type="NCBI Taxonomy" id="2828514"/>
    <lineage>
        <taxon>Bacteria</taxon>
        <taxon>Bacillati</taxon>
        <taxon>Actinomycetota</taxon>
        <taxon>Actinomycetes</taxon>
        <taxon>Catenulisporales</taxon>
        <taxon>Actinospicaceae</taxon>
        <taxon>Actinospica</taxon>
    </lineage>
</organism>
<comment type="caution">
    <text evidence="1">The sequence shown here is derived from an EMBL/GenBank/DDBJ whole genome shotgun (WGS) entry which is preliminary data.</text>
</comment>
<evidence type="ECO:0000313" key="1">
    <source>
        <dbReference type="EMBL" id="MBR7830616.1"/>
    </source>
</evidence>
<sequence length="244" mass="26403">MTGADRPARAITPPRTYKGVTVPYITAWSQEDVPLDEDTLPRLRTGPGIAPYLVYANENSADRDRHGVLWRQAAWAPGEGRALFARVHVTRQRRVMLRGACQICTAPAALWMAAAPGWQAHLDQRGPDAPFLTEDPPVCRSCAVIAAESCPRLRGDGFVFLAPRRWANVAVRGQVADPATDSFSPARLVPLPGAVTTGGASDLRLVLAEALVTGLFEVTAHTDPDRVGGLGERLDPPHRIQVPR</sequence>
<dbReference type="RefSeq" id="WP_212521740.1">
    <property type="nucleotide sequence ID" value="NZ_JAGSOH010000144.1"/>
</dbReference>
<accession>A0A941EFZ3</accession>
<dbReference type="AlphaFoldDB" id="A0A941EFZ3"/>
<protein>
    <submittedName>
        <fullName evidence="1">Uncharacterized protein</fullName>
    </submittedName>
</protein>
<proteinExistence type="predicted"/>
<keyword evidence="2" id="KW-1185">Reference proteome</keyword>
<gene>
    <name evidence="1" type="ORF">KDK95_30220</name>
</gene>
<name>A0A941EFZ3_9ACTN</name>